<dbReference type="AlphaFoldDB" id="A0AAU6SEX4"/>
<dbReference type="RefSeq" id="WP_349426390.1">
    <property type="nucleotide sequence ID" value="NZ_CP151632.1"/>
</dbReference>
<dbReference type="InterPro" id="IPR001451">
    <property type="entry name" value="Hexapep"/>
</dbReference>
<dbReference type="EMBL" id="CP151632">
    <property type="protein sequence ID" value="WZO35570.1"/>
    <property type="molecule type" value="Genomic_DNA"/>
</dbReference>
<dbReference type="GO" id="GO:0016746">
    <property type="term" value="F:acyltransferase activity"/>
    <property type="evidence" value="ECO:0007669"/>
    <property type="project" value="UniProtKB-KW"/>
</dbReference>
<keyword evidence="3" id="KW-0012">Acyltransferase</keyword>
<protein>
    <submittedName>
        <fullName evidence="3">Acyltransferase</fullName>
    </submittedName>
</protein>
<dbReference type="InterPro" id="IPR051159">
    <property type="entry name" value="Hexapeptide_acetyltransf"/>
</dbReference>
<keyword evidence="2" id="KW-0677">Repeat</keyword>
<gene>
    <name evidence="3" type="ORF">MRBLWS13_003274</name>
</gene>
<evidence type="ECO:0000256" key="1">
    <source>
        <dbReference type="ARBA" id="ARBA00022679"/>
    </source>
</evidence>
<dbReference type="CDD" id="cd04647">
    <property type="entry name" value="LbH_MAT_like"/>
    <property type="match status" value="1"/>
</dbReference>
<dbReference type="PANTHER" id="PTHR23416">
    <property type="entry name" value="SIALIC ACID SYNTHASE-RELATED"/>
    <property type="match status" value="1"/>
</dbReference>
<dbReference type="PANTHER" id="PTHR23416:SF78">
    <property type="entry name" value="LIPOPOLYSACCHARIDE BIOSYNTHESIS O-ACETYL TRANSFERASE WBBJ-RELATED"/>
    <property type="match status" value="1"/>
</dbReference>
<keyword evidence="1" id="KW-0808">Transferase</keyword>
<proteinExistence type="predicted"/>
<dbReference type="InterPro" id="IPR018357">
    <property type="entry name" value="Hexapep_transf_CS"/>
</dbReference>
<dbReference type="InterPro" id="IPR011004">
    <property type="entry name" value="Trimer_LpxA-like_sf"/>
</dbReference>
<reference evidence="3" key="1">
    <citation type="submission" date="2024-04" db="EMBL/GenBank/DDBJ databases">
        <authorList>
            <person name="Roder T."/>
            <person name="Oberhansli S."/>
            <person name="Kreuzer M."/>
        </authorList>
    </citation>
    <scope>NUCLEOTIDE SEQUENCE</scope>
    <source>
        <strain evidence="3">LWS13-1.2</strain>
    </source>
</reference>
<dbReference type="PROSITE" id="PS00101">
    <property type="entry name" value="HEXAPEP_TRANSFERASES"/>
    <property type="match status" value="1"/>
</dbReference>
<accession>A0AAU6SEX4</accession>
<dbReference type="Pfam" id="PF00132">
    <property type="entry name" value="Hexapep"/>
    <property type="match status" value="1"/>
</dbReference>
<evidence type="ECO:0000313" key="3">
    <source>
        <dbReference type="EMBL" id="WZO35570.1"/>
    </source>
</evidence>
<dbReference type="SUPFAM" id="SSF51161">
    <property type="entry name" value="Trimeric LpxA-like enzymes"/>
    <property type="match status" value="1"/>
</dbReference>
<sequence length="190" mass="19845">MGRINGYGVLLGAQRLRDSAYSRLVAGGFQSFGAGSRIMLPARIANPDRIAVGAGVLIGAGSWLMVPSRDEPGPVIELHDRVRMRGASISAVRSVVIEEAVGIAAGVYISDHSHGFDLVDVPIRDQPLTEPRPVRVCRGAWLGQNVVVMPGVTVGEGAVVGANAVVTRDIPPRTVAVGAPARVVRELVSG</sequence>
<dbReference type="Gene3D" id="2.160.10.10">
    <property type="entry name" value="Hexapeptide repeat proteins"/>
    <property type="match status" value="1"/>
</dbReference>
<organism evidence="3">
    <name type="scientific">Microbacterium sp. LWS13-1.2</name>
    <dbReference type="NCBI Taxonomy" id="3135264"/>
    <lineage>
        <taxon>Bacteria</taxon>
        <taxon>Bacillati</taxon>
        <taxon>Actinomycetota</taxon>
        <taxon>Actinomycetes</taxon>
        <taxon>Micrococcales</taxon>
        <taxon>Microbacteriaceae</taxon>
        <taxon>Microbacterium</taxon>
    </lineage>
</organism>
<evidence type="ECO:0000256" key="2">
    <source>
        <dbReference type="ARBA" id="ARBA00022737"/>
    </source>
</evidence>
<name>A0AAU6SEX4_9MICO</name>